<sequence length="827" mass="89257">MPTPDISKLPVTYSDVAYNKRDLILYAIGIGENDLKFTYELNKDFAAFPTFPIHLPFRTSSNVTNFLERGGHAIPGIKLDLSKVVDGERYIEILNPLPLEGKFRFRTKITGVFDTGKATVVQSEATMIDANSKEYAKVLSSTFYRDAGGFGGEKPPKPSLDSIPPPRPADNSLSLPTLKQQAVIYRLSGDYNPLHIDPTFANQVGFPTPILHGPASYGIAARAILKLWGENDPSRFKSFRARFISPVLPGETLRVDSWLVRDEFGCQTISFTVTVVERNIQAIGGGVAKQHPIPIESGDRNGHSLHISAVKVPALRNLATSTASILAILVLKTLDPQVVGIRLTSSRSLTPNGTPHNGGSNSPHRCLSIHTALSYSAACSDIYTNALITGLISLMRARCAMMDSVGVTAPDWIKRQVRTVVGLVCSLLRNQKPGDSDGTSKPGAGRLDAHCNPTNTVLSLGASDVDALPNALEAGQWLDDEFVMLVGNATPLSAQGLSGLACAKRSNCSCIVAMVREYSIPNDSLIGKTIIVTGGNFGLGRSATESFALAGAKVIIASRSLERATSARNEIMAVVSRKNANGMVEVMTVDISSMKSVKAFAASFLARDEQLDILVCNAGLIAKDDTKTSEGFELHFALAQGHFLLTLLLLPALKKASNARVVTLSSAGHVSAIAGIDYEKVHGDKVLTKQSTKEVVLSYGVSKLANIYYSRWTAQQLKGTRITSYSLHPGAVSTGIWKFVPSALRWMIKYVTLTEEQGARTILYCAVDEKAGKETGLYYEDCAVKRTSLIGSDDKKAVELVETSGKWLNVDVYSYFKGEVGKSDGYL</sequence>
<evidence type="ECO:0000256" key="2">
    <source>
        <dbReference type="SAM" id="MobiDB-lite"/>
    </source>
</evidence>
<dbReference type="Pfam" id="PF22622">
    <property type="entry name" value="MFE-2_hydrat-2_N"/>
    <property type="match status" value="1"/>
</dbReference>
<dbReference type="GO" id="GO:0006635">
    <property type="term" value="P:fatty acid beta-oxidation"/>
    <property type="evidence" value="ECO:0007669"/>
    <property type="project" value="UniProtKB-UniPathway"/>
</dbReference>
<comment type="caution">
    <text evidence="5">The sequence shown here is derived from an EMBL/GenBank/DDBJ whole genome shotgun (WGS) entry which is preliminary data.</text>
</comment>
<dbReference type="GO" id="GO:0004553">
    <property type="term" value="F:hydrolase activity, hydrolyzing O-glycosyl compounds"/>
    <property type="evidence" value="ECO:0007669"/>
    <property type="project" value="InterPro"/>
</dbReference>
<name>A0A507BWW6_9FUNG</name>
<dbReference type="Gene3D" id="3.10.129.10">
    <property type="entry name" value="Hotdog Thioesterase"/>
    <property type="match status" value="1"/>
</dbReference>
<dbReference type="Gene3D" id="3.20.20.40">
    <property type="entry name" value="1, 4-beta cellobiohydrolase"/>
    <property type="match status" value="1"/>
</dbReference>
<dbReference type="GeneID" id="42007375"/>
<dbReference type="AlphaFoldDB" id="A0A507BWW6"/>
<reference evidence="5 6" key="1">
    <citation type="journal article" date="2019" name="Sci. Rep.">
        <title>Comparative genomics of chytrid fungi reveal insights into the obligate biotrophic and pathogenic lifestyle of Synchytrium endobioticum.</title>
        <authorList>
            <person name="van de Vossenberg B.T.L.H."/>
            <person name="Warris S."/>
            <person name="Nguyen H.D.T."/>
            <person name="van Gent-Pelzer M.P.E."/>
            <person name="Joly D.L."/>
            <person name="van de Geest H.C."/>
            <person name="Bonants P.J.M."/>
            <person name="Smith D.S."/>
            <person name="Levesque C.A."/>
            <person name="van der Lee T.A.J."/>
        </authorList>
    </citation>
    <scope>NUCLEOTIDE SEQUENCE [LARGE SCALE GENOMIC DNA]</scope>
    <source>
        <strain evidence="5 6">JEL517</strain>
    </source>
</reference>
<dbReference type="CDD" id="cd03448">
    <property type="entry name" value="HDE_HSD"/>
    <property type="match status" value="1"/>
</dbReference>
<accession>A0A507BWW6</accession>
<feature type="domain" description="MaoC-like" evidence="3">
    <location>
        <begin position="167"/>
        <end position="277"/>
    </location>
</feature>
<dbReference type="SUPFAM" id="SSF51735">
    <property type="entry name" value="NAD(P)-binding Rossmann-fold domains"/>
    <property type="match status" value="1"/>
</dbReference>
<evidence type="ECO:0000259" key="4">
    <source>
        <dbReference type="Pfam" id="PF22622"/>
    </source>
</evidence>
<evidence type="ECO:0000313" key="5">
    <source>
        <dbReference type="EMBL" id="TPX30246.1"/>
    </source>
</evidence>
<dbReference type="Gene3D" id="3.40.50.720">
    <property type="entry name" value="NAD(P)-binding Rossmann-like Domain"/>
    <property type="match status" value="1"/>
</dbReference>
<dbReference type="InterPro" id="IPR029069">
    <property type="entry name" value="HotDog_dom_sf"/>
</dbReference>
<dbReference type="PRINTS" id="PR00081">
    <property type="entry name" value="GDHRDH"/>
</dbReference>
<dbReference type="SUPFAM" id="SSF51989">
    <property type="entry name" value="Glycosyl hydrolases family 6, cellulases"/>
    <property type="match status" value="1"/>
</dbReference>
<keyword evidence="6" id="KW-1185">Reference proteome</keyword>
<feature type="region of interest" description="Disordered" evidence="2">
    <location>
        <begin position="149"/>
        <end position="173"/>
    </location>
</feature>
<dbReference type="GO" id="GO:0044594">
    <property type="term" value="F:17-beta-hydroxysteroid dehydrogenase (NAD+) activity"/>
    <property type="evidence" value="ECO:0007669"/>
    <property type="project" value="TreeGrafter"/>
</dbReference>
<dbReference type="InterPro" id="IPR002347">
    <property type="entry name" value="SDR_fam"/>
</dbReference>
<dbReference type="RefSeq" id="XP_031021950.1">
    <property type="nucleotide sequence ID" value="XM_031172078.1"/>
</dbReference>
<dbReference type="GO" id="GO:0030245">
    <property type="term" value="P:cellulose catabolic process"/>
    <property type="evidence" value="ECO:0007669"/>
    <property type="project" value="InterPro"/>
</dbReference>
<evidence type="ECO:0000313" key="6">
    <source>
        <dbReference type="Proteomes" id="UP000319731"/>
    </source>
</evidence>
<dbReference type="InterPro" id="IPR036291">
    <property type="entry name" value="NAD(P)-bd_dom_sf"/>
</dbReference>
<dbReference type="SUPFAM" id="SSF54637">
    <property type="entry name" value="Thioesterase/thiol ester dehydrase-isomerase"/>
    <property type="match status" value="2"/>
</dbReference>
<dbReference type="PANTHER" id="PTHR13078:SF57">
    <property type="entry name" value="DEHYDRATASE, PUTATIVE (AFU_ORTHOLOGUE AFUA_5G00640)-RELATED"/>
    <property type="match status" value="1"/>
</dbReference>
<dbReference type="OrthoDB" id="191139at2759"/>
<dbReference type="InterPro" id="IPR054357">
    <property type="entry name" value="MFE-2_N"/>
</dbReference>
<evidence type="ECO:0000259" key="3">
    <source>
        <dbReference type="Pfam" id="PF01575"/>
    </source>
</evidence>
<gene>
    <name evidence="5" type="ORF">SmJEL517_g06152</name>
</gene>
<dbReference type="InterPro" id="IPR002539">
    <property type="entry name" value="MaoC-like_dom"/>
</dbReference>
<dbReference type="Pfam" id="PF01575">
    <property type="entry name" value="MaoC_dehydratas"/>
    <property type="match status" value="1"/>
</dbReference>
<dbReference type="UniPathway" id="UPA00659"/>
<dbReference type="GO" id="GO:0003857">
    <property type="term" value="F:(3S)-3-hydroxyacyl-CoA dehydrogenase (NAD+) activity"/>
    <property type="evidence" value="ECO:0007669"/>
    <property type="project" value="TreeGrafter"/>
</dbReference>
<dbReference type="InterPro" id="IPR036434">
    <property type="entry name" value="Beta_cellobiohydrolase_sf"/>
</dbReference>
<evidence type="ECO:0000256" key="1">
    <source>
        <dbReference type="ARBA" id="ARBA00005005"/>
    </source>
</evidence>
<dbReference type="EMBL" id="QEAO01000082">
    <property type="protein sequence ID" value="TPX30246.1"/>
    <property type="molecule type" value="Genomic_DNA"/>
</dbReference>
<dbReference type="GO" id="GO:0004300">
    <property type="term" value="F:enoyl-CoA hydratase activity"/>
    <property type="evidence" value="ECO:0007669"/>
    <property type="project" value="TreeGrafter"/>
</dbReference>
<dbReference type="PANTHER" id="PTHR13078">
    <property type="entry name" value="PEROXISOMAL MULTIFUNCTIONAL ENZYME TYPE 2-RELATED"/>
    <property type="match status" value="1"/>
</dbReference>
<dbReference type="GO" id="GO:0005777">
    <property type="term" value="C:peroxisome"/>
    <property type="evidence" value="ECO:0007669"/>
    <property type="project" value="TreeGrafter"/>
</dbReference>
<dbReference type="Pfam" id="PF00106">
    <property type="entry name" value="adh_short"/>
    <property type="match status" value="1"/>
</dbReference>
<protein>
    <submittedName>
        <fullName evidence="5">Uncharacterized protein</fullName>
    </submittedName>
</protein>
<dbReference type="Proteomes" id="UP000319731">
    <property type="component" value="Unassembled WGS sequence"/>
</dbReference>
<comment type="pathway">
    <text evidence="1">Lipid metabolism; fatty acid beta-oxidation.</text>
</comment>
<proteinExistence type="predicted"/>
<feature type="domain" description="Peroxisomal multifunctional enzyme type 2-like N-terminal" evidence="4">
    <location>
        <begin position="17"/>
        <end position="145"/>
    </location>
</feature>
<dbReference type="STRING" id="1806994.A0A507BWW6"/>
<organism evidence="5 6">
    <name type="scientific">Synchytrium microbalum</name>
    <dbReference type="NCBI Taxonomy" id="1806994"/>
    <lineage>
        <taxon>Eukaryota</taxon>
        <taxon>Fungi</taxon>
        <taxon>Fungi incertae sedis</taxon>
        <taxon>Chytridiomycota</taxon>
        <taxon>Chytridiomycota incertae sedis</taxon>
        <taxon>Chytridiomycetes</taxon>
        <taxon>Synchytriales</taxon>
        <taxon>Synchytriaceae</taxon>
        <taxon>Synchytrium</taxon>
    </lineage>
</organism>